<dbReference type="InterPro" id="IPR026027">
    <property type="entry name" value="PcS"/>
</dbReference>
<comment type="similarity">
    <text evidence="4 20">Belongs to the CDP-alcohol phosphatidyltransferase class-I family.</text>
</comment>
<evidence type="ECO:0000256" key="9">
    <source>
        <dbReference type="ARBA" id="ARBA00022519"/>
    </source>
</evidence>
<evidence type="ECO:0000256" key="21">
    <source>
        <dbReference type="SAM" id="Phobius"/>
    </source>
</evidence>
<keyword evidence="8 20" id="KW-0444">Lipid biosynthesis</keyword>
<dbReference type="AlphaFoldDB" id="L0EW06"/>
<dbReference type="GO" id="GO:0008654">
    <property type="term" value="P:phospholipid biosynthetic process"/>
    <property type="evidence" value="ECO:0007669"/>
    <property type="project" value="UniProtKB-KW"/>
</dbReference>
<comment type="subcellular location">
    <subcellularLocation>
        <location evidence="3 20">Cell inner membrane</location>
        <topology evidence="3 20">Multi-pass membrane protein</topology>
    </subcellularLocation>
</comment>
<comment type="catalytic activity">
    <reaction evidence="1 20">
        <text>a CDP-1,2-diacyl-sn-glycerol + choline = a 1,2-diacyl-sn-glycero-3-phosphocholine + CMP + H(+)</text>
        <dbReference type="Rhea" id="RHEA:14597"/>
        <dbReference type="ChEBI" id="CHEBI:15354"/>
        <dbReference type="ChEBI" id="CHEBI:15378"/>
        <dbReference type="ChEBI" id="CHEBI:57643"/>
        <dbReference type="ChEBI" id="CHEBI:58332"/>
        <dbReference type="ChEBI" id="CHEBI:60377"/>
        <dbReference type="EC" id="2.7.8.24"/>
    </reaction>
</comment>
<name>L0EW06_LIBCB</name>
<evidence type="ECO:0000256" key="16">
    <source>
        <dbReference type="ARBA" id="ARBA00023211"/>
    </source>
</evidence>
<dbReference type="PATRIC" id="fig|1215343.11.peg.569"/>
<accession>L0EW06</accession>
<evidence type="ECO:0000313" key="22">
    <source>
        <dbReference type="EMBL" id="AGA64551.1"/>
    </source>
</evidence>
<feature type="transmembrane region" description="Helical" evidence="21">
    <location>
        <begin position="12"/>
        <end position="34"/>
    </location>
</feature>
<dbReference type="GO" id="GO:0050520">
    <property type="term" value="F:phosphatidylcholine synthase activity"/>
    <property type="evidence" value="ECO:0007669"/>
    <property type="project" value="UniProtKB-EC"/>
</dbReference>
<dbReference type="RefSeq" id="WP_015272978.1">
    <property type="nucleotide sequence ID" value="NC_019907.1"/>
</dbReference>
<evidence type="ECO:0000256" key="6">
    <source>
        <dbReference type="ARBA" id="ARBA00015623"/>
    </source>
</evidence>
<keyword evidence="14 20" id="KW-0472">Membrane</keyword>
<evidence type="ECO:0000313" key="23">
    <source>
        <dbReference type="Proteomes" id="UP000010799"/>
    </source>
</evidence>
<dbReference type="Gene3D" id="1.20.120.1760">
    <property type="match status" value="1"/>
</dbReference>
<keyword evidence="15 20" id="KW-0594">Phospholipid biosynthesis</keyword>
<dbReference type="eggNOG" id="COG1183">
    <property type="taxonomic scope" value="Bacteria"/>
</dbReference>
<keyword evidence="12 21" id="KW-1133">Transmembrane helix</keyword>
<reference evidence="22 23" key="1">
    <citation type="journal article" date="2012" name="Stand. Genomic Sci.">
        <title>Complete genome sequence of Liberibacter crescens BT-1.</title>
        <authorList>
            <person name="Leonard M.T."/>
            <person name="Fagen J.R."/>
            <person name="Davis-Richardson A.G."/>
            <person name="Davis M.J."/>
            <person name="Triplett E.W."/>
        </authorList>
    </citation>
    <scope>NUCLEOTIDE SEQUENCE [LARGE SCALE GENOMIC DNA]</scope>
    <source>
        <strain evidence="22 23">BT-1</strain>
    </source>
</reference>
<protein>
    <recommendedName>
        <fullName evidence="6 20">Phosphatidylcholine synthase</fullName>
        <shortName evidence="20">PC synthase</shortName>
        <shortName evidence="20">PCS</shortName>
        <ecNumber evidence="5 20">2.7.8.24</ecNumber>
    </recommendedName>
    <alternativeName>
        <fullName evidence="18 20">CDP-diglyceride-choline O-phosphatidyltransferase</fullName>
    </alternativeName>
</protein>
<organism evidence="22 23">
    <name type="scientific">Liberibacter crescens (strain BT-1)</name>
    <dbReference type="NCBI Taxonomy" id="1215343"/>
    <lineage>
        <taxon>Bacteria</taxon>
        <taxon>Pseudomonadati</taxon>
        <taxon>Pseudomonadota</taxon>
        <taxon>Alphaproteobacteria</taxon>
        <taxon>Hyphomicrobiales</taxon>
        <taxon>Rhizobiaceae</taxon>
        <taxon>Liberibacter</taxon>
    </lineage>
</organism>
<evidence type="ECO:0000256" key="5">
    <source>
        <dbReference type="ARBA" id="ARBA00013195"/>
    </source>
</evidence>
<keyword evidence="17 20" id="KW-1208">Phospholipid metabolism</keyword>
<dbReference type="EC" id="2.7.8.24" evidence="5 20"/>
<evidence type="ECO:0000256" key="1">
    <source>
        <dbReference type="ARBA" id="ARBA00000958"/>
    </source>
</evidence>
<evidence type="ECO:0000256" key="3">
    <source>
        <dbReference type="ARBA" id="ARBA00004429"/>
    </source>
</evidence>
<evidence type="ECO:0000256" key="10">
    <source>
        <dbReference type="ARBA" id="ARBA00022679"/>
    </source>
</evidence>
<dbReference type="InterPro" id="IPR000462">
    <property type="entry name" value="CDP-OH_P_trans"/>
</dbReference>
<evidence type="ECO:0000256" key="11">
    <source>
        <dbReference type="ARBA" id="ARBA00022692"/>
    </source>
</evidence>
<dbReference type="FunFam" id="1.20.120.1760:FF:000009">
    <property type="entry name" value="Phosphatidylcholine synthase"/>
    <property type="match status" value="1"/>
</dbReference>
<feature type="transmembrane region" description="Helical" evidence="21">
    <location>
        <begin position="213"/>
        <end position="236"/>
    </location>
</feature>
<dbReference type="Pfam" id="PF01066">
    <property type="entry name" value="CDP-OH_P_transf"/>
    <property type="match status" value="1"/>
</dbReference>
<evidence type="ECO:0000256" key="13">
    <source>
        <dbReference type="ARBA" id="ARBA00023098"/>
    </source>
</evidence>
<evidence type="ECO:0000256" key="15">
    <source>
        <dbReference type="ARBA" id="ARBA00023209"/>
    </source>
</evidence>
<dbReference type="HOGENOM" id="CLU_086279_0_0_5"/>
<dbReference type="Proteomes" id="UP000010799">
    <property type="component" value="Chromosome"/>
</dbReference>
<evidence type="ECO:0000256" key="7">
    <source>
        <dbReference type="ARBA" id="ARBA00022475"/>
    </source>
</evidence>
<keyword evidence="11 21" id="KW-0812">Transmembrane</keyword>
<keyword evidence="7 20" id="KW-1003">Cell membrane</keyword>
<dbReference type="PIRSF" id="PIRSF000851">
    <property type="entry name" value="PcS"/>
    <property type="match status" value="1"/>
</dbReference>
<feature type="transmembrane region" description="Helical" evidence="21">
    <location>
        <begin position="104"/>
        <end position="125"/>
    </location>
</feature>
<keyword evidence="9 20" id="KW-0997">Cell inner membrane</keyword>
<evidence type="ECO:0000256" key="18">
    <source>
        <dbReference type="ARBA" id="ARBA00033321"/>
    </source>
</evidence>
<evidence type="ECO:0000256" key="14">
    <source>
        <dbReference type="ARBA" id="ARBA00023136"/>
    </source>
</evidence>
<keyword evidence="10 20" id="KW-0808">Transferase</keyword>
<comment type="function">
    <text evidence="19 20">Condenses choline with CDP-diglyceride to produce phosphatidylcholine and CMP.</text>
</comment>
<keyword evidence="16 20" id="KW-0464">Manganese</keyword>
<evidence type="ECO:0000256" key="12">
    <source>
        <dbReference type="ARBA" id="ARBA00022989"/>
    </source>
</evidence>
<dbReference type="GO" id="GO:0005886">
    <property type="term" value="C:plasma membrane"/>
    <property type="evidence" value="ECO:0007669"/>
    <property type="project" value="UniProtKB-SubCell"/>
</dbReference>
<proteinExistence type="inferred from homology"/>
<sequence length="246" mass="28158">MKKLKYKNLPYQQFRAFSVHIFTASGSFLAFLGVTAAAEYRFIDMFLWIGLALVIDGFDGPIARKMRVKEILPNWSGDMLDNIIDYLTYVLLPAFALYQSNLLGTSWCSSLAAAMIVISSAIYYADKNMKTEDYFFCGFPAVWNMIVFTLFVIQTTPLISMSLIILSVILTFMPIHFLHPIRVVRLRPLNIFIFICWSAIGCYSLFSHFQLPLWSYIAFIICGIYLYTIGSILQFFPKLGQKKISS</sequence>
<evidence type="ECO:0000256" key="17">
    <source>
        <dbReference type="ARBA" id="ARBA00023264"/>
    </source>
</evidence>
<feature type="transmembrane region" description="Helical" evidence="21">
    <location>
        <begin position="159"/>
        <end position="177"/>
    </location>
</feature>
<feature type="transmembrane region" description="Helical" evidence="21">
    <location>
        <begin position="134"/>
        <end position="153"/>
    </location>
</feature>
<feature type="transmembrane region" description="Helical" evidence="21">
    <location>
        <begin position="189"/>
        <end position="207"/>
    </location>
</feature>
<keyword evidence="23" id="KW-1185">Reference proteome</keyword>
<evidence type="ECO:0000256" key="19">
    <source>
        <dbReference type="ARBA" id="ARBA00037468"/>
    </source>
</evidence>
<dbReference type="InterPro" id="IPR043130">
    <property type="entry name" value="CDP-OH_PTrfase_TM_dom"/>
</dbReference>
<evidence type="ECO:0000256" key="8">
    <source>
        <dbReference type="ARBA" id="ARBA00022516"/>
    </source>
</evidence>
<dbReference type="KEGG" id="lcc:B488_05590"/>
<evidence type="ECO:0000256" key="20">
    <source>
        <dbReference type="PIRNR" id="PIRNR000851"/>
    </source>
</evidence>
<dbReference type="STRING" id="1215343.B488_05590"/>
<comment type="cofactor">
    <cofactor evidence="2 20">
        <name>Mn(2+)</name>
        <dbReference type="ChEBI" id="CHEBI:29035"/>
    </cofactor>
</comment>
<keyword evidence="13 20" id="KW-0443">Lipid metabolism</keyword>
<evidence type="ECO:0000256" key="2">
    <source>
        <dbReference type="ARBA" id="ARBA00001936"/>
    </source>
</evidence>
<dbReference type="NCBIfam" id="NF045884">
    <property type="entry name" value="PhCholSynAgro"/>
    <property type="match status" value="1"/>
</dbReference>
<dbReference type="EMBL" id="CP003789">
    <property type="protein sequence ID" value="AGA64551.1"/>
    <property type="molecule type" value="Genomic_DNA"/>
</dbReference>
<gene>
    <name evidence="22" type="ordered locus">B488_05590</name>
</gene>
<evidence type="ECO:0000256" key="4">
    <source>
        <dbReference type="ARBA" id="ARBA00010441"/>
    </source>
</evidence>